<protein>
    <recommendedName>
        <fullName evidence="2">Negative regulator of flagellin synthesis</fullName>
    </recommendedName>
    <alternativeName>
        <fullName evidence="8">Anti-sigma-28 factor</fullName>
    </alternativeName>
</protein>
<evidence type="ECO:0000256" key="4">
    <source>
        <dbReference type="ARBA" id="ARBA00022795"/>
    </source>
</evidence>
<evidence type="ECO:0000259" key="10">
    <source>
        <dbReference type="Pfam" id="PF04316"/>
    </source>
</evidence>
<dbReference type="Pfam" id="PF04316">
    <property type="entry name" value="FlgM"/>
    <property type="match status" value="1"/>
</dbReference>
<dbReference type="NCBIfam" id="TIGR03824">
    <property type="entry name" value="FlgM_jcvi"/>
    <property type="match status" value="1"/>
</dbReference>
<evidence type="ECO:0000313" key="11">
    <source>
        <dbReference type="EMBL" id="RUO59032.1"/>
    </source>
</evidence>
<reference evidence="12" key="1">
    <citation type="journal article" date="2018" name="Front. Microbiol.">
        <title>Genome-Based Analysis Reveals the Taxonomy and Diversity of the Family Idiomarinaceae.</title>
        <authorList>
            <person name="Liu Y."/>
            <person name="Lai Q."/>
            <person name="Shao Z."/>
        </authorList>
    </citation>
    <scope>NUCLEOTIDE SEQUENCE [LARGE SCALE GENOMIC DNA]</scope>
    <source>
        <strain evidence="12">CVS-6</strain>
    </source>
</reference>
<dbReference type="InterPro" id="IPR007412">
    <property type="entry name" value="FlgM"/>
</dbReference>
<feature type="compositionally biased region" description="Low complexity" evidence="9">
    <location>
        <begin position="20"/>
        <end position="29"/>
    </location>
</feature>
<gene>
    <name evidence="11" type="primary">flgM</name>
    <name evidence="11" type="ORF">CWI71_09445</name>
</gene>
<keyword evidence="11" id="KW-0966">Cell projection</keyword>
<evidence type="ECO:0000256" key="5">
    <source>
        <dbReference type="ARBA" id="ARBA00023015"/>
    </source>
</evidence>
<evidence type="ECO:0000256" key="2">
    <source>
        <dbReference type="ARBA" id="ARBA00017823"/>
    </source>
</evidence>
<dbReference type="EMBL" id="PIPY01000009">
    <property type="protein sequence ID" value="RUO59032.1"/>
    <property type="molecule type" value="Genomic_DNA"/>
</dbReference>
<keyword evidence="12" id="KW-1185">Reference proteome</keyword>
<dbReference type="OrthoDB" id="5298032at2"/>
<keyword evidence="4" id="KW-1005">Bacterial flagellum biogenesis</keyword>
<keyword evidence="5" id="KW-0805">Transcription regulation</keyword>
<dbReference type="InterPro" id="IPR031316">
    <property type="entry name" value="FlgM_C"/>
</dbReference>
<evidence type="ECO:0000313" key="12">
    <source>
        <dbReference type="Proteomes" id="UP000288259"/>
    </source>
</evidence>
<sequence>MKINGLQPPANLQVGDKTRTNSATNTNRTEQGEVSSAAVTHLSSVAQNDQQDINMARVEEVRAALQRGELTMRTDKIADALLAGFDEGTGE</sequence>
<dbReference type="GO" id="GO:0044781">
    <property type="term" value="P:bacterial-type flagellum organization"/>
    <property type="evidence" value="ECO:0007669"/>
    <property type="project" value="UniProtKB-KW"/>
</dbReference>
<evidence type="ECO:0000256" key="9">
    <source>
        <dbReference type="SAM" id="MobiDB-lite"/>
    </source>
</evidence>
<proteinExistence type="inferred from homology"/>
<dbReference type="GO" id="GO:0045892">
    <property type="term" value="P:negative regulation of DNA-templated transcription"/>
    <property type="evidence" value="ECO:0007669"/>
    <property type="project" value="InterPro"/>
</dbReference>
<evidence type="ECO:0000256" key="6">
    <source>
        <dbReference type="ARBA" id="ARBA00023163"/>
    </source>
</evidence>
<name>A0A432YDX3_9GAMM</name>
<dbReference type="RefSeq" id="WP_126755022.1">
    <property type="nucleotide sequence ID" value="NZ_PIPY01000009.1"/>
</dbReference>
<organism evidence="11 12">
    <name type="scientific">Pseudidiomarina insulisalsae</name>
    <dbReference type="NCBI Taxonomy" id="575789"/>
    <lineage>
        <taxon>Bacteria</taxon>
        <taxon>Pseudomonadati</taxon>
        <taxon>Pseudomonadota</taxon>
        <taxon>Gammaproteobacteria</taxon>
        <taxon>Alteromonadales</taxon>
        <taxon>Idiomarinaceae</taxon>
        <taxon>Pseudidiomarina</taxon>
    </lineage>
</organism>
<comment type="function">
    <text evidence="7">Responsible for the coupling of flagellin expression to flagellar assembly by preventing expression of the flagellin genes when a component of the middle class of proteins is defective. It negatively regulates flagellar genes by inhibiting the activity of FliA by directly binding to FliA.</text>
</comment>
<evidence type="ECO:0000256" key="7">
    <source>
        <dbReference type="ARBA" id="ARBA00024739"/>
    </source>
</evidence>
<accession>A0A432YDX3</accession>
<comment type="caution">
    <text evidence="11">The sequence shown here is derived from an EMBL/GenBank/DDBJ whole genome shotgun (WGS) entry which is preliminary data.</text>
</comment>
<keyword evidence="11" id="KW-0969">Cilium</keyword>
<keyword evidence="11" id="KW-0282">Flagellum</keyword>
<feature type="domain" description="Anti-sigma-28 factor FlgM C-terminal" evidence="10">
    <location>
        <begin position="34"/>
        <end position="82"/>
    </location>
</feature>
<comment type="similarity">
    <text evidence="1">Belongs to the FlgM family.</text>
</comment>
<keyword evidence="3" id="KW-0678">Repressor</keyword>
<evidence type="ECO:0000256" key="1">
    <source>
        <dbReference type="ARBA" id="ARBA00005322"/>
    </source>
</evidence>
<dbReference type="Proteomes" id="UP000288259">
    <property type="component" value="Unassembled WGS sequence"/>
</dbReference>
<feature type="region of interest" description="Disordered" evidence="9">
    <location>
        <begin position="1"/>
        <end position="36"/>
    </location>
</feature>
<dbReference type="InterPro" id="IPR035890">
    <property type="entry name" value="Anti-sigma-28_factor_FlgM_sf"/>
</dbReference>
<dbReference type="AlphaFoldDB" id="A0A432YDX3"/>
<dbReference type="SUPFAM" id="SSF101498">
    <property type="entry name" value="Anti-sigma factor FlgM"/>
    <property type="match status" value="1"/>
</dbReference>
<evidence type="ECO:0000256" key="8">
    <source>
        <dbReference type="ARBA" id="ARBA00030117"/>
    </source>
</evidence>
<keyword evidence="6" id="KW-0804">Transcription</keyword>
<evidence type="ECO:0000256" key="3">
    <source>
        <dbReference type="ARBA" id="ARBA00022491"/>
    </source>
</evidence>